<keyword evidence="2" id="KW-1185">Reference proteome</keyword>
<accession>A0ABT6X1J1</accession>
<dbReference type="SUPFAM" id="SSF160631">
    <property type="entry name" value="SMI1/KNR4-like"/>
    <property type="match status" value="1"/>
</dbReference>
<evidence type="ECO:0000313" key="2">
    <source>
        <dbReference type="Proteomes" id="UP001241758"/>
    </source>
</evidence>
<sequence>MVLLDHRRFGRGEVADRGFLAIAPVGTGDHWGFPVIDGCCSEQVWFHFHDAGDDELVAQDFLEFVASRGLKP</sequence>
<comment type="caution">
    <text evidence="1">The sequence shown here is derived from an EMBL/GenBank/DDBJ whole genome shotgun (WGS) entry which is preliminary data.</text>
</comment>
<reference evidence="1 2" key="1">
    <citation type="submission" date="2023-05" db="EMBL/GenBank/DDBJ databases">
        <title>Actinoplanes sp. NEAU-A12 genome sequencing.</title>
        <authorList>
            <person name="Wang Z.-S."/>
        </authorList>
    </citation>
    <scope>NUCLEOTIDE SEQUENCE [LARGE SCALE GENOMIC DNA]</scope>
    <source>
        <strain evidence="1 2">NEAU-A12</strain>
    </source>
</reference>
<protein>
    <recommendedName>
        <fullName evidence="3">Knr4/Smi1-like domain-containing protein</fullName>
    </recommendedName>
</protein>
<gene>
    <name evidence="1" type="ORF">QLQ12_45730</name>
</gene>
<dbReference type="InterPro" id="IPR037883">
    <property type="entry name" value="Knr4/Smi1-like_sf"/>
</dbReference>
<name>A0ABT6X1J1_9ACTN</name>
<organism evidence="1 2">
    <name type="scientific">Actinoplanes sandaracinus</name>
    <dbReference type="NCBI Taxonomy" id="3045177"/>
    <lineage>
        <taxon>Bacteria</taxon>
        <taxon>Bacillati</taxon>
        <taxon>Actinomycetota</taxon>
        <taxon>Actinomycetes</taxon>
        <taxon>Micromonosporales</taxon>
        <taxon>Micromonosporaceae</taxon>
        <taxon>Actinoplanes</taxon>
    </lineage>
</organism>
<proteinExistence type="predicted"/>
<evidence type="ECO:0008006" key="3">
    <source>
        <dbReference type="Google" id="ProtNLM"/>
    </source>
</evidence>
<dbReference type="Proteomes" id="UP001241758">
    <property type="component" value="Unassembled WGS sequence"/>
</dbReference>
<evidence type="ECO:0000313" key="1">
    <source>
        <dbReference type="EMBL" id="MDI6105896.1"/>
    </source>
</evidence>
<dbReference type="EMBL" id="JASCTH010000060">
    <property type="protein sequence ID" value="MDI6105896.1"/>
    <property type="molecule type" value="Genomic_DNA"/>
</dbReference>
<dbReference type="RefSeq" id="WP_282767361.1">
    <property type="nucleotide sequence ID" value="NZ_JASCTH010000060.1"/>
</dbReference>